<dbReference type="EMBL" id="JBBPBM010000071">
    <property type="protein sequence ID" value="KAK8512827.1"/>
    <property type="molecule type" value="Genomic_DNA"/>
</dbReference>
<dbReference type="SUPFAM" id="SSF56219">
    <property type="entry name" value="DNase I-like"/>
    <property type="match status" value="1"/>
</dbReference>
<dbReference type="PANTHER" id="PTHR33710:SF71">
    <property type="entry name" value="ENDONUCLEASE_EXONUCLEASE_PHOSPHATASE DOMAIN-CONTAINING PROTEIN"/>
    <property type="match status" value="1"/>
</dbReference>
<dbReference type="Gene3D" id="3.60.10.10">
    <property type="entry name" value="Endonuclease/exonuclease/phosphatase"/>
    <property type="match status" value="1"/>
</dbReference>
<dbReference type="InterPro" id="IPR036691">
    <property type="entry name" value="Endo/exonu/phosph_ase_sf"/>
</dbReference>
<feature type="domain" description="Endonuclease/exonuclease/phosphatase" evidence="1">
    <location>
        <begin position="5"/>
        <end position="224"/>
    </location>
</feature>
<name>A0ABR2C249_9ROSI</name>
<comment type="caution">
    <text evidence="2">The sequence shown here is derived from an EMBL/GenBank/DDBJ whole genome shotgun (WGS) entry which is preliminary data.</text>
</comment>
<accession>A0ABR2C249</accession>
<dbReference type="PANTHER" id="PTHR33710">
    <property type="entry name" value="BNAC02G09200D PROTEIN"/>
    <property type="match status" value="1"/>
</dbReference>
<dbReference type="Pfam" id="PF03372">
    <property type="entry name" value="Exo_endo_phos"/>
    <property type="match status" value="1"/>
</dbReference>
<evidence type="ECO:0000313" key="2">
    <source>
        <dbReference type="EMBL" id="KAK8512827.1"/>
    </source>
</evidence>
<protein>
    <recommendedName>
        <fullName evidence="1">Endonuclease/exonuclease/phosphatase domain-containing protein</fullName>
    </recommendedName>
</protein>
<reference evidence="2 3" key="1">
    <citation type="journal article" date="2024" name="G3 (Bethesda)">
        <title>Genome assembly of Hibiscus sabdariffa L. provides insights into metabolisms of medicinal natural products.</title>
        <authorList>
            <person name="Kim T."/>
        </authorList>
    </citation>
    <scope>NUCLEOTIDE SEQUENCE [LARGE SCALE GENOMIC DNA]</scope>
    <source>
        <strain evidence="2">TK-2024</strain>
        <tissue evidence="2">Old leaves</tissue>
    </source>
</reference>
<sequence>MSIVAWNARGLGNPNTKRALKDTLIKYNPLITFLSEMKKNQKYLERIKATNKFSGSFYVNPRGIAGGLALWWTENVSIKILRESVKFIDTLVSVNGEDLCQCTFVYGPPYTSEKQQFWANLQNFRHCSTVKWCIIGDINIVANQNDKDGGAPINRSHAQWFLDFMDVSGLIELPIKGGMFTWSNLRCDNDAIAEKLDKILISSDWSLAFPKAIGVLKAAVASDHNPIILILDGMRKKRKKMFKFESRWLLKEECYTSVSEAWAGNPRDGSNGWIEGEEEIFKEFQKHFQSLYTKDTNIDLDRLTDVIPLAITADINNMLSRERAEILNESLESRVIYAFVDANFRILITHNSRRRTQRLSKAAEIWKKKRVKIID</sequence>
<gene>
    <name evidence="2" type="ORF">V6N12_030241</name>
</gene>
<organism evidence="2 3">
    <name type="scientific">Hibiscus sabdariffa</name>
    <name type="common">roselle</name>
    <dbReference type="NCBI Taxonomy" id="183260"/>
    <lineage>
        <taxon>Eukaryota</taxon>
        <taxon>Viridiplantae</taxon>
        <taxon>Streptophyta</taxon>
        <taxon>Embryophyta</taxon>
        <taxon>Tracheophyta</taxon>
        <taxon>Spermatophyta</taxon>
        <taxon>Magnoliopsida</taxon>
        <taxon>eudicotyledons</taxon>
        <taxon>Gunneridae</taxon>
        <taxon>Pentapetalae</taxon>
        <taxon>rosids</taxon>
        <taxon>malvids</taxon>
        <taxon>Malvales</taxon>
        <taxon>Malvaceae</taxon>
        <taxon>Malvoideae</taxon>
        <taxon>Hibiscus</taxon>
    </lineage>
</organism>
<keyword evidence="3" id="KW-1185">Reference proteome</keyword>
<dbReference type="InterPro" id="IPR005135">
    <property type="entry name" value="Endo/exonuclease/phosphatase"/>
</dbReference>
<evidence type="ECO:0000259" key="1">
    <source>
        <dbReference type="Pfam" id="PF03372"/>
    </source>
</evidence>
<dbReference type="Proteomes" id="UP001472677">
    <property type="component" value="Unassembled WGS sequence"/>
</dbReference>
<proteinExistence type="predicted"/>
<evidence type="ECO:0000313" key="3">
    <source>
        <dbReference type="Proteomes" id="UP001472677"/>
    </source>
</evidence>